<feature type="domain" description="Mammalian cell entry C-terminal" evidence="4">
    <location>
        <begin position="150"/>
        <end position="363"/>
    </location>
</feature>
<dbReference type="KEGG" id="msar:MSAR_31070"/>
<dbReference type="GO" id="GO:0005576">
    <property type="term" value="C:extracellular region"/>
    <property type="evidence" value="ECO:0007669"/>
    <property type="project" value="TreeGrafter"/>
</dbReference>
<dbReference type="InterPro" id="IPR003399">
    <property type="entry name" value="Mce/MlaD"/>
</dbReference>
<evidence type="ECO:0000259" key="3">
    <source>
        <dbReference type="Pfam" id="PF02470"/>
    </source>
</evidence>
<dbReference type="AlphaFoldDB" id="A0A7I7SUH0"/>
<accession>A0A7I7SUH0</accession>
<gene>
    <name evidence="5" type="ORF">MSAR_31070</name>
</gene>
<keyword evidence="2" id="KW-0812">Transmembrane</keyword>
<feature type="region of interest" description="Disordered" evidence="1">
    <location>
        <begin position="1"/>
        <end position="22"/>
    </location>
</feature>
<keyword evidence="6" id="KW-1185">Reference proteome</keyword>
<keyword evidence="2" id="KW-1133">Transmembrane helix</keyword>
<dbReference type="InterPro" id="IPR052336">
    <property type="entry name" value="MlaD_Phospholipid_Transporter"/>
</dbReference>
<dbReference type="InterPro" id="IPR024516">
    <property type="entry name" value="Mce_C"/>
</dbReference>
<dbReference type="PANTHER" id="PTHR33371">
    <property type="entry name" value="INTERMEMBRANE PHOSPHOLIPID TRANSPORT SYSTEM BINDING PROTEIN MLAD-RELATED"/>
    <property type="match status" value="1"/>
</dbReference>
<dbReference type="PANTHER" id="PTHR33371:SF19">
    <property type="entry name" value="MCE-FAMILY PROTEIN MCE4A"/>
    <property type="match status" value="1"/>
</dbReference>
<dbReference type="EMBL" id="AP022595">
    <property type="protein sequence ID" value="BBY59971.1"/>
    <property type="molecule type" value="Genomic_DNA"/>
</dbReference>
<organism evidence="5 6">
    <name type="scientific">Mycolicibacterium sarraceniae</name>
    <dbReference type="NCBI Taxonomy" id="1534348"/>
    <lineage>
        <taxon>Bacteria</taxon>
        <taxon>Bacillati</taxon>
        <taxon>Actinomycetota</taxon>
        <taxon>Actinomycetes</taxon>
        <taxon>Mycobacteriales</taxon>
        <taxon>Mycobacteriaceae</taxon>
        <taxon>Mycolicibacterium</taxon>
    </lineage>
</organism>
<protein>
    <submittedName>
        <fullName evidence="5">Virulence factor</fullName>
    </submittedName>
</protein>
<dbReference type="GO" id="GO:0051701">
    <property type="term" value="P:biological process involved in interaction with host"/>
    <property type="evidence" value="ECO:0007669"/>
    <property type="project" value="TreeGrafter"/>
</dbReference>
<keyword evidence="2" id="KW-0472">Membrane</keyword>
<evidence type="ECO:0000259" key="4">
    <source>
        <dbReference type="Pfam" id="PF11887"/>
    </source>
</evidence>
<feature type="domain" description="Mce/MlaD" evidence="3">
    <location>
        <begin position="66"/>
        <end position="145"/>
    </location>
</feature>
<evidence type="ECO:0000313" key="6">
    <source>
        <dbReference type="Proteomes" id="UP000466445"/>
    </source>
</evidence>
<evidence type="ECO:0000256" key="2">
    <source>
        <dbReference type="SAM" id="Phobius"/>
    </source>
</evidence>
<proteinExistence type="predicted"/>
<reference evidence="5 6" key="1">
    <citation type="journal article" date="2019" name="Emerg. Microbes Infect.">
        <title>Comprehensive subspecies identification of 175 nontuberculous mycobacteria species based on 7547 genomic profiles.</title>
        <authorList>
            <person name="Matsumoto Y."/>
            <person name="Kinjo T."/>
            <person name="Motooka D."/>
            <person name="Nabeya D."/>
            <person name="Jung N."/>
            <person name="Uechi K."/>
            <person name="Horii T."/>
            <person name="Iida T."/>
            <person name="Fujita J."/>
            <person name="Nakamura S."/>
        </authorList>
    </citation>
    <scope>NUCLEOTIDE SEQUENCE [LARGE SCALE GENOMIC DNA]</scope>
    <source>
        <strain evidence="5 6">JCM 30395</strain>
    </source>
</reference>
<dbReference type="InterPro" id="IPR005693">
    <property type="entry name" value="Mce"/>
</dbReference>
<dbReference type="Pfam" id="PF11887">
    <property type="entry name" value="Mce4_CUP1"/>
    <property type="match status" value="1"/>
</dbReference>
<dbReference type="NCBIfam" id="TIGR00996">
    <property type="entry name" value="Mtu_fam_mce"/>
    <property type="match status" value="1"/>
</dbReference>
<feature type="transmembrane region" description="Helical" evidence="2">
    <location>
        <begin position="39"/>
        <end position="59"/>
    </location>
</feature>
<name>A0A7I7SUH0_9MYCO</name>
<sequence length="425" mass="45028">MTRNLGPGPSDRSETETDAAPVAARTGTNFGARGWARPVAGLATVVIVAAIVAVSVGLFRGDFTKTVPVTVISDRAGLVMNPDARVKMRGVQVGKVDSIETRPDGAAVLHLAMDPGQLRKIPSNVVADIASTTVFGAKYVNFEPPADPSSKPMYSGQVLQGQHVTVEINTVFQQLTQILDKIDPTQLNATLGALSEAFAARGKQFGQTVADFDSLLAKLEPSLPNLAKDIELSAPVSAAYADAAPDLVKTVQNTNRISQSIVDEQQNLDTFLVNMIGLADQGNDVLGANQPALSKVLQLLTPTTKLFNEYAPVIECTLKGMDWIRLSPPLQDPGVAVAVAFTLGIDRYRYPSNLPKVAATGGPQCMGLPYLGFGNKSKYLVTDVGSNPWQYGNQGILLNSDGLKQLLFGPLDGPPRNTAQIGQPG</sequence>
<dbReference type="Pfam" id="PF02470">
    <property type="entry name" value="MlaD"/>
    <property type="match status" value="1"/>
</dbReference>
<evidence type="ECO:0000313" key="5">
    <source>
        <dbReference type="EMBL" id="BBY59971.1"/>
    </source>
</evidence>
<dbReference type="Proteomes" id="UP000466445">
    <property type="component" value="Chromosome"/>
</dbReference>
<evidence type="ECO:0000256" key="1">
    <source>
        <dbReference type="SAM" id="MobiDB-lite"/>
    </source>
</evidence>